<proteinExistence type="predicted"/>
<protein>
    <recommendedName>
        <fullName evidence="2">DUF6460 domain-containing protein</fullName>
    </recommendedName>
</protein>
<dbReference type="InterPro" id="IPR045594">
    <property type="entry name" value="DUF6460"/>
</dbReference>
<dbReference type="Pfam" id="PF20061">
    <property type="entry name" value="DUF6460"/>
    <property type="match status" value="1"/>
</dbReference>
<keyword evidence="4" id="KW-1185">Reference proteome</keyword>
<keyword evidence="1" id="KW-0472">Membrane</keyword>
<feature type="transmembrane region" description="Helical" evidence="1">
    <location>
        <begin position="63"/>
        <end position="84"/>
    </location>
</feature>
<feature type="domain" description="DUF6460" evidence="2">
    <location>
        <begin position="52"/>
        <end position="87"/>
    </location>
</feature>
<organism evidence="3 4">
    <name type="scientific">Allorhizobium borbori</name>
    <dbReference type="NCBI Taxonomy" id="485907"/>
    <lineage>
        <taxon>Bacteria</taxon>
        <taxon>Pseudomonadati</taxon>
        <taxon>Pseudomonadota</taxon>
        <taxon>Alphaproteobacteria</taxon>
        <taxon>Hyphomicrobiales</taxon>
        <taxon>Rhizobiaceae</taxon>
        <taxon>Rhizobium/Agrobacterium group</taxon>
        <taxon>Allorhizobium</taxon>
    </lineage>
</organism>
<keyword evidence="1" id="KW-1133">Transmembrane helix</keyword>
<comment type="caution">
    <text evidence="3">The sequence shown here is derived from an EMBL/GenBank/DDBJ whole genome shotgun (WGS) entry which is preliminary data.</text>
</comment>
<evidence type="ECO:0000256" key="1">
    <source>
        <dbReference type="SAM" id="Phobius"/>
    </source>
</evidence>
<reference evidence="3 4" key="1">
    <citation type="submission" date="2020-08" db="EMBL/GenBank/DDBJ databases">
        <title>Genomic Encyclopedia of Type Strains, Phase IV (KMG-IV): sequencing the most valuable type-strain genomes for metagenomic binning, comparative biology and taxonomic classification.</title>
        <authorList>
            <person name="Goeker M."/>
        </authorList>
    </citation>
    <scope>NUCLEOTIDE SEQUENCE [LARGE SCALE GENOMIC DNA]</scope>
    <source>
        <strain evidence="3 4">DSM 26385</strain>
    </source>
</reference>
<name>A0A7W6JZL5_9HYPH</name>
<feature type="transmembrane region" description="Helical" evidence="1">
    <location>
        <begin position="20"/>
        <end position="39"/>
    </location>
</feature>
<evidence type="ECO:0000313" key="4">
    <source>
        <dbReference type="Proteomes" id="UP000584824"/>
    </source>
</evidence>
<dbReference type="Proteomes" id="UP000584824">
    <property type="component" value="Unassembled WGS sequence"/>
</dbReference>
<dbReference type="RefSeq" id="WP_183788203.1">
    <property type="nucleotide sequence ID" value="NZ_JACIDU010000001.1"/>
</dbReference>
<accession>A0A7W6JZL5</accession>
<sequence>MSEQFNRFLGDTPARTLVKLLLVSLVVGFVMAFLGIFPADILDGLHRFFLGLWYRGFEALGEVWRYLALGATVVIPVFIILRIISYRR</sequence>
<evidence type="ECO:0000259" key="2">
    <source>
        <dbReference type="Pfam" id="PF20061"/>
    </source>
</evidence>
<evidence type="ECO:0000313" key="3">
    <source>
        <dbReference type="EMBL" id="MBB4101521.1"/>
    </source>
</evidence>
<dbReference type="AlphaFoldDB" id="A0A7W6JZL5"/>
<gene>
    <name evidence="3" type="ORF">GGQ66_000037</name>
</gene>
<dbReference type="EMBL" id="JACIDU010000001">
    <property type="protein sequence ID" value="MBB4101521.1"/>
    <property type="molecule type" value="Genomic_DNA"/>
</dbReference>
<keyword evidence="1" id="KW-0812">Transmembrane</keyword>